<dbReference type="Proteomes" id="UP000013307">
    <property type="component" value="Chromosome"/>
</dbReference>
<evidence type="ECO:0008006" key="3">
    <source>
        <dbReference type="Google" id="ProtNLM"/>
    </source>
</evidence>
<evidence type="ECO:0000313" key="1">
    <source>
        <dbReference type="EMBL" id="AGK61381.1"/>
    </source>
</evidence>
<reference evidence="1 2" key="1">
    <citation type="journal article" date="2013" name="Genome Announc.">
        <title>Complete Genome Sequence of the Thermophilic and Facultatively Chemolithoautotrophic Sulfate Reducer Archaeoglobus sulfaticallidus Strain PM70-1T.</title>
        <authorList>
            <person name="Stokke R."/>
            <person name="Hocking W.P."/>
            <person name="Steinsbu B.O."/>
            <person name="Steen I.H."/>
        </authorList>
    </citation>
    <scope>NUCLEOTIDE SEQUENCE [LARGE SCALE GENOMIC DNA]</scope>
    <source>
        <strain evidence="1">PM70-1</strain>
    </source>
</reference>
<sequence>MAQLKLEQVYVIDADALINIGRWYPRDMKIFEPIWAKLEELVDEELLISHYEVYREVSSGYDYISEWCKKHSRIFKDVDDEQISIFEKVREVYDKNYWDRNITNPNPWADPWIIALAVQNKAIIVTNENKEKPNRIPSVARAFGINSLKPIEFFKEIGIQ</sequence>
<dbReference type="InterPro" id="IPR016541">
    <property type="entry name" value="UCP008505"/>
</dbReference>
<dbReference type="PIRSF" id="PIRSF008505">
    <property type="entry name" value="UCP008505"/>
    <property type="match status" value="1"/>
</dbReference>
<dbReference type="OrthoDB" id="378799at2157"/>
<evidence type="ECO:0000313" key="2">
    <source>
        <dbReference type="Proteomes" id="UP000013307"/>
    </source>
</evidence>
<dbReference type="AlphaFoldDB" id="N0BLG0"/>
<dbReference type="GeneID" id="15393029"/>
<dbReference type="RefSeq" id="WP_015590979.1">
    <property type="nucleotide sequence ID" value="NC_021169.1"/>
</dbReference>
<keyword evidence="2" id="KW-1185">Reference proteome</keyword>
<dbReference type="Pfam" id="PF14367">
    <property type="entry name" value="DUF4411"/>
    <property type="match status" value="1"/>
</dbReference>
<name>N0BLG0_9EURY</name>
<protein>
    <recommendedName>
        <fullName evidence="3">Nucleic acid-binding protein, contains PIN domain</fullName>
    </recommendedName>
</protein>
<dbReference type="EMBL" id="CP005290">
    <property type="protein sequence ID" value="AGK61381.1"/>
    <property type="molecule type" value="Genomic_DNA"/>
</dbReference>
<dbReference type="KEGG" id="ast:Asulf_01390"/>
<dbReference type="HOGENOM" id="CLU_116293_1_0_2"/>
<proteinExistence type="predicted"/>
<dbReference type="STRING" id="387631.Asulf_01390"/>
<accession>N0BLG0</accession>
<gene>
    <name evidence="1" type="ORF">Asulf_01390</name>
</gene>
<organism evidence="1 2">
    <name type="scientific">Archaeoglobus sulfaticallidus PM70-1</name>
    <dbReference type="NCBI Taxonomy" id="387631"/>
    <lineage>
        <taxon>Archaea</taxon>
        <taxon>Methanobacteriati</taxon>
        <taxon>Methanobacteriota</taxon>
        <taxon>Archaeoglobi</taxon>
        <taxon>Archaeoglobales</taxon>
        <taxon>Archaeoglobaceae</taxon>
        <taxon>Archaeoglobus</taxon>
    </lineage>
</organism>